<organism evidence="2 3">
    <name type="scientific">Fusarium redolens</name>
    <dbReference type="NCBI Taxonomy" id="48865"/>
    <lineage>
        <taxon>Eukaryota</taxon>
        <taxon>Fungi</taxon>
        <taxon>Dikarya</taxon>
        <taxon>Ascomycota</taxon>
        <taxon>Pezizomycotina</taxon>
        <taxon>Sordariomycetes</taxon>
        <taxon>Hypocreomycetidae</taxon>
        <taxon>Hypocreales</taxon>
        <taxon>Nectriaceae</taxon>
        <taxon>Fusarium</taxon>
        <taxon>Fusarium redolens species complex</taxon>
    </lineage>
</organism>
<protein>
    <submittedName>
        <fullName evidence="2">Uncharacterized protein</fullName>
    </submittedName>
</protein>
<dbReference type="RefSeq" id="XP_046047815.1">
    <property type="nucleotide sequence ID" value="XM_046193280.1"/>
</dbReference>
<accession>A0A9P9GTR7</accession>
<sequence>MRFSLIVFSLTTSLSLADQTVFTDPDTRRCDRGSSRVYGTCCYYYDCPGCWFYQRCCYKPSKREEDIGACLCGRNKYSQFGTCY</sequence>
<keyword evidence="1" id="KW-0732">Signal</keyword>
<keyword evidence="3" id="KW-1185">Reference proteome</keyword>
<evidence type="ECO:0000313" key="2">
    <source>
        <dbReference type="EMBL" id="KAH7244592.1"/>
    </source>
</evidence>
<dbReference type="GeneID" id="70223234"/>
<evidence type="ECO:0000256" key="1">
    <source>
        <dbReference type="SAM" id="SignalP"/>
    </source>
</evidence>
<dbReference type="EMBL" id="JAGMUX010000011">
    <property type="protein sequence ID" value="KAH7244592.1"/>
    <property type="molecule type" value="Genomic_DNA"/>
</dbReference>
<proteinExistence type="predicted"/>
<reference evidence="2" key="1">
    <citation type="journal article" date="2021" name="Nat. Commun.">
        <title>Genetic determinants of endophytism in the Arabidopsis root mycobiome.</title>
        <authorList>
            <person name="Mesny F."/>
            <person name="Miyauchi S."/>
            <person name="Thiergart T."/>
            <person name="Pickel B."/>
            <person name="Atanasova L."/>
            <person name="Karlsson M."/>
            <person name="Huettel B."/>
            <person name="Barry K.W."/>
            <person name="Haridas S."/>
            <person name="Chen C."/>
            <person name="Bauer D."/>
            <person name="Andreopoulos W."/>
            <person name="Pangilinan J."/>
            <person name="LaButti K."/>
            <person name="Riley R."/>
            <person name="Lipzen A."/>
            <person name="Clum A."/>
            <person name="Drula E."/>
            <person name="Henrissat B."/>
            <person name="Kohler A."/>
            <person name="Grigoriev I.V."/>
            <person name="Martin F.M."/>
            <person name="Hacquard S."/>
        </authorList>
    </citation>
    <scope>NUCLEOTIDE SEQUENCE</scope>
    <source>
        <strain evidence="2">MPI-CAGE-AT-0023</strain>
    </source>
</reference>
<dbReference type="OrthoDB" id="2562973at2759"/>
<feature type="chain" id="PRO_5040341171" evidence="1">
    <location>
        <begin position="18"/>
        <end position="84"/>
    </location>
</feature>
<dbReference type="AlphaFoldDB" id="A0A9P9GTR7"/>
<evidence type="ECO:0000313" key="3">
    <source>
        <dbReference type="Proteomes" id="UP000720189"/>
    </source>
</evidence>
<dbReference type="Proteomes" id="UP000720189">
    <property type="component" value="Unassembled WGS sequence"/>
</dbReference>
<name>A0A9P9GTR7_FUSRE</name>
<feature type="signal peptide" evidence="1">
    <location>
        <begin position="1"/>
        <end position="17"/>
    </location>
</feature>
<comment type="caution">
    <text evidence="2">The sequence shown here is derived from an EMBL/GenBank/DDBJ whole genome shotgun (WGS) entry which is preliminary data.</text>
</comment>
<gene>
    <name evidence="2" type="ORF">BKA55DRAFT_574150</name>
</gene>